<gene>
    <name evidence="6" type="ORF">NM961_08460</name>
</gene>
<feature type="domain" description="PAS" evidence="5">
    <location>
        <begin position="470"/>
        <end position="536"/>
    </location>
</feature>
<feature type="region of interest" description="Disordered" evidence="2">
    <location>
        <begin position="586"/>
        <end position="606"/>
    </location>
</feature>
<dbReference type="InterPro" id="IPR019734">
    <property type="entry name" value="TPR_rpt"/>
</dbReference>
<dbReference type="EMBL" id="JANFQO010000006">
    <property type="protein sequence ID" value="MCQ4164740.1"/>
    <property type="molecule type" value="Genomic_DNA"/>
</dbReference>
<sequence>MPSFIRFAIAAALAAAAASVQAADDDERCRELIQQQPRPAIALCENAYAAAAVRGDARAAEDALARRSDAELALGEYAAAARTLDRVAALPGAAAWEPQFRLLRRRGMLAYRQEQIAESLVSFRAALALATAQADLRAQGQSWNDIGIALRRSGELRGALEAFLASLERKRAAGDTALGALLNNLGDIQRELGDAGAARQRYDEALAAFEAGGRVLDAAHTREALGLLAAQTGDAAGAARFYARAAADYERAGAGGDQLRLTALLLRAALDAGDIAGATAHAERGAALARQLGLPEPAALVAQRARLLRLSGRLDGVRQLIQAALDRVHGDRGARIDLLYELAAASEAGGDYAAALKDWRAWRDADVERLGAEHDRRLEQLRVRFDVAEKERRIAALDAENRLRALEIDRRAAQQRATLLAVLVGLLLLAAAIWRWRQRERVQRAVRAAQLADEIERYRREAAALAADRGRLQALLDNAANAVVALDAGGGIVALNAPAALRWNLTPGRAVGTDMRTLLAAGDAARFDAALADMDERDTRVALELGGLAAAALAPLGGGLAVLSFAADSAGGAGGRDAVGHDAAASNAVTPDGAAPDSATRNAAAPDVAVSGDDAVTLEASSAEERDAYRRALVELMLAAVAAWERSTGKTRIDLAEASRIWRITIDEGRLRVRALERYLSLAKLPRRPRWREVLRTVYYVLTECPLEPAEREALKRRLEQVQDAVRRRSLA</sequence>
<dbReference type="Gene3D" id="1.25.40.10">
    <property type="entry name" value="Tetratricopeptide repeat domain"/>
    <property type="match status" value="1"/>
</dbReference>
<evidence type="ECO:0000256" key="2">
    <source>
        <dbReference type="SAM" id="MobiDB-lite"/>
    </source>
</evidence>
<keyword evidence="3" id="KW-0812">Transmembrane</keyword>
<name>A0ABT1QR44_9GAMM</name>
<feature type="transmembrane region" description="Helical" evidence="3">
    <location>
        <begin position="417"/>
        <end position="434"/>
    </location>
</feature>
<dbReference type="CDD" id="cd22890">
    <property type="entry name" value="ChiS-DBD"/>
    <property type="match status" value="1"/>
</dbReference>
<feature type="chain" id="PRO_5046585109" evidence="4">
    <location>
        <begin position="23"/>
        <end position="732"/>
    </location>
</feature>
<dbReference type="InterPro" id="IPR035965">
    <property type="entry name" value="PAS-like_dom_sf"/>
</dbReference>
<keyword evidence="4" id="KW-0732">Signal</keyword>
<evidence type="ECO:0000313" key="6">
    <source>
        <dbReference type="EMBL" id="MCQ4164740.1"/>
    </source>
</evidence>
<comment type="caution">
    <text evidence="6">The sequence shown here is derived from an EMBL/GenBank/DDBJ whole genome shotgun (WGS) entry which is preliminary data.</text>
</comment>
<feature type="signal peptide" evidence="4">
    <location>
        <begin position="1"/>
        <end position="22"/>
    </location>
</feature>
<dbReference type="InterPro" id="IPR000014">
    <property type="entry name" value="PAS"/>
</dbReference>
<keyword evidence="3" id="KW-1133">Transmembrane helix</keyword>
<evidence type="ECO:0000256" key="1">
    <source>
        <dbReference type="SAM" id="Coils"/>
    </source>
</evidence>
<dbReference type="SMART" id="SM00028">
    <property type="entry name" value="TPR"/>
    <property type="match status" value="4"/>
</dbReference>
<proteinExistence type="predicted"/>
<dbReference type="SUPFAM" id="SSF55785">
    <property type="entry name" value="PYP-like sensor domain (PAS domain)"/>
    <property type="match status" value="1"/>
</dbReference>
<evidence type="ECO:0000256" key="4">
    <source>
        <dbReference type="SAM" id="SignalP"/>
    </source>
</evidence>
<protein>
    <submittedName>
        <fullName evidence="6">Tetratricopeptide repeat protein</fullName>
    </submittedName>
</protein>
<evidence type="ECO:0000256" key="3">
    <source>
        <dbReference type="SAM" id="Phobius"/>
    </source>
</evidence>
<feature type="coiled-coil region" evidence="1">
    <location>
        <begin position="448"/>
        <end position="475"/>
    </location>
</feature>
<accession>A0ABT1QR44</accession>
<keyword evidence="1" id="KW-0175">Coiled coil</keyword>
<dbReference type="SUPFAM" id="SSF48452">
    <property type="entry name" value="TPR-like"/>
    <property type="match status" value="1"/>
</dbReference>
<evidence type="ECO:0000259" key="5">
    <source>
        <dbReference type="SMART" id="SM00091"/>
    </source>
</evidence>
<dbReference type="Gene3D" id="3.30.450.20">
    <property type="entry name" value="PAS domain"/>
    <property type="match status" value="1"/>
</dbReference>
<keyword evidence="3" id="KW-0472">Membrane</keyword>
<reference evidence="6" key="1">
    <citation type="submission" date="2022-07" db="EMBL/GenBank/DDBJ databases">
        <title>Tahibacter sp., a new gammaproteobacterium isolated from the silt sample collected at pig farm.</title>
        <authorList>
            <person name="Chen H."/>
        </authorList>
    </citation>
    <scope>NUCLEOTIDE SEQUENCE</scope>
    <source>
        <strain evidence="6">P2K</strain>
    </source>
</reference>
<evidence type="ECO:0000313" key="7">
    <source>
        <dbReference type="Proteomes" id="UP001165498"/>
    </source>
</evidence>
<dbReference type="InterPro" id="IPR011990">
    <property type="entry name" value="TPR-like_helical_dom_sf"/>
</dbReference>
<dbReference type="Pfam" id="PF13424">
    <property type="entry name" value="TPR_12"/>
    <property type="match status" value="1"/>
</dbReference>
<dbReference type="SMART" id="SM00091">
    <property type="entry name" value="PAS"/>
    <property type="match status" value="1"/>
</dbReference>
<organism evidence="6 7">
    <name type="scientific">Tahibacter harae</name>
    <dbReference type="NCBI Taxonomy" id="2963937"/>
    <lineage>
        <taxon>Bacteria</taxon>
        <taxon>Pseudomonadati</taxon>
        <taxon>Pseudomonadota</taxon>
        <taxon>Gammaproteobacteria</taxon>
        <taxon>Lysobacterales</taxon>
        <taxon>Rhodanobacteraceae</taxon>
        <taxon>Tahibacter</taxon>
    </lineage>
</organism>
<dbReference type="Proteomes" id="UP001165498">
    <property type="component" value="Unassembled WGS sequence"/>
</dbReference>
<keyword evidence="7" id="KW-1185">Reference proteome</keyword>